<name>A0A367ZNR8_9BACT</name>
<dbReference type="Pfam" id="PF00636">
    <property type="entry name" value="Ribonuclease_3"/>
    <property type="match status" value="1"/>
</dbReference>
<evidence type="ECO:0000256" key="1">
    <source>
        <dbReference type="ARBA" id="ARBA00022722"/>
    </source>
</evidence>
<proteinExistence type="inferred from homology"/>
<evidence type="ECO:0000259" key="5">
    <source>
        <dbReference type="Pfam" id="PF00636"/>
    </source>
</evidence>
<feature type="region of interest" description="Disordered" evidence="4">
    <location>
        <begin position="165"/>
        <end position="184"/>
    </location>
</feature>
<dbReference type="InterPro" id="IPR000999">
    <property type="entry name" value="RNase_III_dom"/>
</dbReference>
<dbReference type="InterPro" id="IPR008226">
    <property type="entry name" value="Mini3_fam"/>
</dbReference>
<feature type="domain" description="RNase III" evidence="5">
    <location>
        <begin position="52"/>
        <end position="149"/>
    </location>
</feature>
<dbReference type="Proteomes" id="UP000252355">
    <property type="component" value="Unassembled WGS sequence"/>
</dbReference>
<accession>A0A367ZNR8</accession>
<evidence type="ECO:0000256" key="3">
    <source>
        <dbReference type="ARBA" id="ARBA00022801"/>
    </source>
</evidence>
<evidence type="ECO:0000256" key="2">
    <source>
        <dbReference type="ARBA" id="ARBA00022759"/>
    </source>
</evidence>
<dbReference type="Gene3D" id="1.10.1520.10">
    <property type="entry name" value="Ribonuclease III domain"/>
    <property type="match status" value="1"/>
</dbReference>
<protein>
    <submittedName>
        <fullName evidence="6">Ribonuclease III family protein</fullName>
    </submittedName>
</protein>
<dbReference type="GO" id="GO:0004525">
    <property type="term" value="F:ribonuclease III activity"/>
    <property type="evidence" value="ECO:0007669"/>
    <property type="project" value="InterPro"/>
</dbReference>
<dbReference type="SUPFAM" id="SSF69065">
    <property type="entry name" value="RNase III domain-like"/>
    <property type="match status" value="1"/>
</dbReference>
<dbReference type="PANTHER" id="PTHR34276:SF1">
    <property type="entry name" value="MINI-RIBONUCLEASE 3"/>
    <property type="match status" value="1"/>
</dbReference>
<organism evidence="6 7">
    <name type="scientific">Candidatus Ozemobacter sibiricus</name>
    <dbReference type="NCBI Taxonomy" id="2268124"/>
    <lineage>
        <taxon>Bacteria</taxon>
        <taxon>Candidatus Ozemobacteria</taxon>
        <taxon>Candidatus Ozemobacterales</taxon>
        <taxon>Candidatus Ozemobacteraceae</taxon>
        <taxon>Candidatus Ozemobacter</taxon>
    </lineage>
</organism>
<dbReference type="AlphaFoldDB" id="A0A367ZNR8"/>
<comment type="caution">
    <text evidence="6">The sequence shown here is derived from an EMBL/GenBank/DDBJ whole genome shotgun (WGS) entry which is preliminary data.</text>
</comment>
<evidence type="ECO:0000256" key="4">
    <source>
        <dbReference type="SAM" id="MobiDB-lite"/>
    </source>
</evidence>
<dbReference type="HAMAP" id="MF_01468">
    <property type="entry name" value="RNase_Mini_III"/>
    <property type="match status" value="1"/>
</dbReference>
<dbReference type="EMBL" id="QOQW01000017">
    <property type="protein sequence ID" value="RCK79001.1"/>
    <property type="molecule type" value="Genomic_DNA"/>
</dbReference>
<dbReference type="PANTHER" id="PTHR34276">
    <property type="entry name" value="MINI-RIBONUCLEASE 3"/>
    <property type="match status" value="1"/>
</dbReference>
<reference evidence="6 7" key="1">
    <citation type="submission" date="2018-05" db="EMBL/GenBank/DDBJ databases">
        <title>A metagenomic window into the 2 km-deep terrestrial subsurface aquifer revealed taxonomically and functionally diverse microbial community comprising novel uncultured bacterial lineages.</title>
        <authorList>
            <person name="Kadnikov V.V."/>
            <person name="Mardanov A.V."/>
            <person name="Beletsky A.V."/>
            <person name="Banks D."/>
            <person name="Pimenov N.V."/>
            <person name="Frank Y.A."/>
            <person name="Karnachuk O.V."/>
            <person name="Ravin N.V."/>
        </authorList>
    </citation>
    <scope>NUCLEOTIDE SEQUENCE [LARGE SCALE GENOMIC DNA]</scope>
    <source>
        <strain evidence="6">BY5</strain>
    </source>
</reference>
<feature type="compositionally biased region" description="Low complexity" evidence="4">
    <location>
        <begin position="7"/>
        <end position="20"/>
    </location>
</feature>
<gene>
    <name evidence="6" type="ORF">OZSIB_0552</name>
</gene>
<keyword evidence="3" id="KW-0378">Hydrolase</keyword>
<evidence type="ECO:0000313" key="7">
    <source>
        <dbReference type="Proteomes" id="UP000252355"/>
    </source>
</evidence>
<keyword evidence="2" id="KW-0255">Endonuclease</keyword>
<feature type="region of interest" description="Disordered" evidence="4">
    <location>
        <begin position="1"/>
        <end position="36"/>
    </location>
</feature>
<sequence>MNPATHAMPARPADASTAAAPPTPPAPPIQPSGLRLDRRWPPAQAARLPARTLAYIGDAVFELGMRLSHLDSGLDKMGRLHSSVVSLVNADHQAKLFEAIYPTLAEPEQTLLRTWRNAKMPARHSGTSRGVYARATAFEAWLGYLFLTGQTERFEALLAQALSSGVARPGTEPPGPPPARHRPS</sequence>
<dbReference type="InterPro" id="IPR036389">
    <property type="entry name" value="RNase_III_sf"/>
</dbReference>
<feature type="compositionally biased region" description="Pro residues" evidence="4">
    <location>
        <begin position="21"/>
        <end position="30"/>
    </location>
</feature>
<evidence type="ECO:0000313" key="6">
    <source>
        <dbReference type="EMBL" id="RCK79001.1"/>
    </source>
</evidence>
<keyword evidence="1" id="KW-0540">Nuclease</keyword>
<dbReference type="GO" id="GO:0006396">
    <property type="term" value="P:RNA processing"/>
    <property type="evidence" value="ECO:0007669"/>
    <property type="project" value="InterPro"/>
</dbReference>